<dbReference type="EMBL" id="JACAZH010000104">
    <property type="protein sequence ID" value="KAF7325425.1"/>
    <property type="molecule type" value="Genomic_DNA"/>
</dbReference>
<reference evidence="2" key="1">
    <citation type="submission" date="2020-05" db="EMBL/GenBank/DDBJ databases">
        <title>Mycena genomes resolve the evolution of fungal bioluminescence.</title>
        <authorList>
            <person name="Tsai I.J."/>
        </authorList>
    </citation>
    <scope>NUCLEOTIDE SEQUENCE</scope>
    <source>
        <strain evidence="2">160909Yilan</strain>
    </source>
</reference>
<protein>
    <recommendedName>
        <fullName evidence="4">SWIM-type domain-containing protein</fullName>
    </recommendedName>
</protein>
<evidence type="ECO:0000313" key="3">
    <source>
        <dbReference type="Proteomes" id="UP000623467"/>
    </source>
</evidence>
<sequence length="164" mass="17621">MTKPRALPDTDAPEARAVRLLYDEVAVVVDDAHEVGRCECSDLGSMLRLCTHLHRPPRSPSTAQTFRSPRTTKTMPAPRSRSLRAPAPAAVCDLAQQVLHRPRTTSASMKQFTALADTPDEQVKSARVTALLGSAAVVGVEYGSGLATRAAPHPTSLLSLQWIS</sequence>
<feature type="region of interest" description="Disordered" evidence="1">
    <location>
        <begin position="55"/>
        <end position="85"/>
    </location>
</feature>
<feature type="compositionally biased region" description="Low complexity" evidence="1">
    <location>
        <begin position="76"/>
        <end position="85"/>
    </location>
</feature>
<evidence type="ECO:0008006" key="4">
    <source>
        <dbReference type="Google" id="ProtNLM"/>
    </source>
</evidence>
<feature type="compositionally biased region" description="Polar residues" evidence="1">
    <location>
        <begin position="60"/>
        <end position="74"/>
    </location>
</feature>
<dbReference type="Proteomes" id="UP000623467">
    <property type="component" value="Unassembled WGS sequence"/>
</dbReference>
<organism evidence="2 3">
    <name type="scientific">Mycena sanguinolenta</name>
    <dbReference type="NCBI Taxonomy" id="230812"/>
    <lineage>
        <taxon>Eukaryota</taxon>
        <taxon>Fungi</taxon>
        <taxon>Dikarya</taxon>
        <taxon>Basidiomycota</taxon>
        <taxon>Agaricomycotina</taxon>
        <taxon>Agaricomycetes</taxon>
        <taxon>Agaricomycetidae</taxon>
        <taxon>Agaricales</taxon>
        <taxon>Marasmiineae</taxon>
        <taxon>Mycenaceae</taxon>
        <taxon>Mycena</taxon>
    </lineage>
</organism>
<evidence type="ECO:0000256" key="1">
    <source>
        <dbReference type="SAM" id="MobiDB-lite"/>
    </source>
</evidence>
<comment type="caution">
    <text evidence="2">The sequence shown here is derived from an EMBL/GenBank/DDBJ whole genome shotgun (WGS) entry which is preliminary data.</text>
</comment>
<name>A0A8H6TX95_9AGAR</name>
<evidence type="ECO:0000313" key="2">
    <source>
        <dbReference type="EMBL" id="KAF7325425.1"/>
    </source>
</evidence>
<gene>
    <name evidence="2" type="ORF">MSAN_02513800</name>
</gene>
<keyword evidence="3" id="KW-1185">Reference proteome</keyword>
<accession>A0A8H6TX95</accession>
<proteinExistence type="predicted"/>
<dbReference type="AlphaFoldDB" id="A0A8H6TX95"/>